<accession>A0A246GJR4</accession>
<feature type="chain" id="PRO_5012625400" evidence="1">
    <location>
        <begin position="22"/>
        <end position="234"/>
    </location>
</feature>
<dbReference type="Proteomes" id="UP000197768">
    <property type="component" value="Unassembled WGS sequence"/>
</dbReference>
<proteinExistence type="predicted"/>
<gene>
    <name evidence="2" type="ORF">BWK59_05160</name>
</gene>
<evidence type="ECO:0000256" key="1">
    <source>
        <dbReference type="SAM" id="SignalP"/>
    </source>
</evidence>
<feature type="signal peptide" evidence="1">
    <location>
        <begin position="1"/>
        <end position="21"/>
    </location>
</feature>
<comment type="caution">
    <text evidence="2">The sequence shown here is derived from an EMBL/GenBank/DDBJ whole genome shotgun (WGS) entry which is preliminary data.</text>
</comment>
<reference evidence="2 3" key="1">
    <citation type="journal article" date="2017" name="Infect. Genet. Evol.">
        <title>Comparative genome analysis of fish pathogen Flavobacterium columnare reveals extensive sequence diversity within the species.</title>
        <authorList>
            <person name="Kayansamruaj P."/>
            <person name="Dong H.T."/>
            <person name="Hirono I."/>
            <person name="Kondo H."/>
            <person name="Senapin S."/>
            <person name="Rodkhum C."/>
        </authorList>
    </citation>
    <scope>NUCLEOTIDE SEQUENCE [LARGE SCALE GENOMIC DNA]</scope>
    <source>
        <strain evidence="2 3">1215</strain>
    </source>
</reference>
<name>A0A246GJR4_9FLAO</name>
<dbReference type="EMBL" id="MTCZ01000033">
    <property type="protein sequence ID" value="OWP84476.1"/>
    <property type="molecule type" value="Genomic_DNA"/>
</dbReference>
<sequence>MKIIHKILISICFLISSAIQCQTSDQVMKSMIAKYTEPKALKFEIKYNLYKNHFTNTIHESYLGTFIKNPKNEVLMKVGTNEIVTTKKYVVQVDHKHKTMLLNNPPRSSSNLTKDIENLVSLCEETSFKDYIDHWEITYVPKQFSGLLYSKILLKINKDHTLKKQVFYYNTKYNFSRDYKKDLSEFPRLEMIYSHYIHNVPLDLINSDLYIKINNKTIIATSKYKSYKIFDSRK</sequence>
<dbReference type="RefSeq" id="WP_088391700.1">
    <property type="nucleotide sequence ID" value="NZ_MTCZ01000033.1"/>
</dbReference>
<evidence type="ECO:0000313" key="2">
    <source>
        <dbReference type="EMBL" id="OWP84476.1"/>
    </source>
</evidence>
<evidence type="ECO:0000313" key="3">
    <source>
        <dbReference type="Proteomes" id="UP000197768"/>
    </source>
</evidence>
<dbReference type="AlphaFoldDB" id="A0A246GJR4"/>
<keyword evidence="1" id="KW-0732">Signal</keyword>
<organism evidence="2 3">
    <name type="scientific">Flavobacterium davisii</name>
    <dbReference type="NCBI Taxonomy" id="2906077"/>
    <lineage>
        <taxon>Bacteria</taxon>
        <taxon>Pseudomonadati</taxon>
        <taxon>Bacteroidota</taxon>
        <taxon>Flavobacteriia</taxon>
        <taxon>Flavobacteriales</taxon>
        <taxon>Flavobacteriaceae</taxon>
        <taxon>Flavobacterium</taxon>
    </lineage>
</organism>
<protein>
    <submittedName>
        <fullName evidence="2">Uncharacterized protein</fullName>
    </submittedName>
</protein>